<dbReference type="InterPro" id="IPR019734">
    <property type="entry name" value="TPR_rpt"/>
</dbReference>
<evidence type="ECO:0000256" key="1">
    <source>
        <dbReference type="ARBA" id="ARBA00005820"/>
    </source>
</evidence>
<dbReference type="PRINTS" id="PR00364">
    <property type="entry name" value="DISEASERSIST"/>
</dbReference>
<dbReference type="InterPro" id="IPR051677">
    <property type="entry name" value="AfsR-DnrI-RedD_regulator"/>
</dbReference>
<feature type="repeat" description="TPR" evidence="6">
    <location>
        <begin position="887"/>
        <end position="920"/>
    </location>
</feature>
<evidence type="ECO:0000313" key="11">
    <source>
        <dbReference type="Proteomes" id="UP001305606"/>
    </source>
</evidence>
<dbReference type="InterPro" id="IPR016032">
    <property type="entry name" value="Sig_transdc_resp-reg_C-effctor"/>
</dbReference>
<keyword evidence="5" id="KW-0804">Transcription</keyword>
<dbReference type="PANTHER" id="PTHR35807">
    <property type="entry name" value="TRANSCRIPTIONAL REGULATOR REDD-RELATED"/>
    <property type="match status" value="1"/>
</dbReference>
<reference evidence="10 11" key="1">
    <citation type="submission" date="2023-02" db="EMBL/GenBank/DDBJ databases">
        <title>Streptomyces sp. SCA4-21 with antifungal activity against Fusarium oxysporum f. sp. cubense, Streptomyces sp. SCA2-17 with antifungal activity against Fusarium oxysporum f. sp. cubense.</title>
        <authorList>
            <person name="Qi D."/>
        </authorList>
    </citation>
    <scope>NUCLEOTIDE SEQUENCE [LARGE SCALE GENOMIC DNA]</scope>
    <source>
        <strain evidence="10 11">SCA4-21</strain>
    </source>
</reference>
<accession>A0ABY9UZG9</accession>
<dbReference type="PANTHER" id="PTHR35807:SF1">
    <property type="entry name" value="TRANSCRIPTIONAL REGULATOR REDD"/>
    <property type="match status" value="1"/>
</dbReference>
<proteinExistence type="inferred from homology"/>
<feature type="domain" description="OmpR/PhoB-type" evidence="9">
    <location>
        <begin position="1"/>
        <end position="96"/>
    </location>
</feature>
<dbReference type="Pfam" id="PF03704">
    <property type="entry name" value="BTAD"/>
    <property type="match status" value="1"/>
</dbReference>
<evidence type="ECO:0000256" key="7">
    <source>
        <dbReference type="PROSITE-ProRule" id="PRU01091"/>
    </source>
</evidence>
<feature type="region of interest" description="Disordered" evidence="8">
    <location>
        <begin position="677"/>
        <end position="696"/>
    </location>
</feature>
<dbReference type="PROSITE" id="PS51755">
    <property type="entry name" value="OMPR_PHOB"/>
    <property type="match status" value="1"/>
</dbReference>
<feature type="region of interest" description="Disordered" evidence="8">
    <location>
        <begin position="260"/>
        <end position="325"/>
    </location>
</feature>
<dbReference type="Pfam" id="PF00486">
    <property type="entry name" value="Trans_reg_C"/>
    <property type="match status" value="1"/>
</dbReference>
<name>A0ABY9UZG9_9ACTN</name>
<dbReference type="PROSITE" id="PS50005">
    <property type="entry name" value="TPR"/>
    <property type="match status" value="1"/>
</dbReference>
<comment type="similarity">
    <text evidence="1">Belongs to the AfsR/DnrI/RedD regulatory family.</text>
</comment>
<feature type="compositionally biased region" description="Pro residues" evidence="8">
    <location>
        <begin position="302"/>
        <end position="323"/>
    </location>
</feature>
<dbReference type="Gene3D" id="3.40.50.300">
    <property type="entry name" value="P-loop containing nucleotide triphosphate hydrolases"/>
    <property type="match status" value="1"/>
</dbReference>
<dbReference type="Gene3D" id="1.10.10.10">
    <property type="entry name" value="Winged helix-like DNA-binding domain superfamily/Winged helix DNA-binding domain"/>
    <property type="match status" value="1"/>
</dbReference>
<evidence type="ECO:0000256" key="4">
    <source>
        <dbReference type="ARBA" id="ARBA00023125"/>
    </source>
</evidence>
<evidence type="ECO:0000256" key="3">
    <source>
        <dbReference type="ARBA" id="ARBA00023015"/>
    </source>
</evidence>
<dbReference type="SMART" id="SM01043">
    <property type="entry name" value="BTAD"/>
    <property type="match status" value="1"/>
</dbReference>
<dbReference type="InterPro" id="IPR027417">
    <property type="entry name" value="P-loop_NTPase"/>
</dbReference>
<dbReference type="EMBL" id="CP117522">
    <property type="protein sequence ID" value="WNE97801.1"/>
    <property type="molecule type" value="Genomic_DNA"/>
</dbReference>
<gene>
    <name evidence="10" type="ORF">PS467_21920</name>
</gene>
<dbReference type="Pfam" id="PF13424">
    <property type="entry name" value="TPR_12"/>
    <property type="match status" value="2"/>
</dbReference>
<evidence type="ECO:0000256" key="5">
    <source>
        <dbReference type="ARBA" id="ARBA00023163"/>
    </source>
</evidence>
<keyword evidence="3" id="KW-0805">Transcription regulation</keyword>
<protein>
    <submittedName>
        <fullName evidence="10">BTAD domain-containing putative transcriptional regulator</fullName>
    </submittedName>
</protein>
<dbReference type="RefSeq" id="WP_311036693.1">
    <property type="nucleotide sequence ID" value="NZ_CP117522.1"/>
</dbReference>
<organism evidence="10 11">
    <name type="scientific">Streptomyces luomodiensis</name>
    <dbReference type="NCBI Taxonomy" id="3026192"/>
    <lineage>
        <taxon>Bacteria</taxon>
        <taxon>Bacillati</taxon>
        <taxon>Actinomycetota</taxon>
        <taxon>Actinomycetes</taxon>
        <taxon>Kitasatosporales</taxon>
        <taxon>Streptomycetaceae</taxon>
        <taxon>Streptomyces</taxon>
    </lineage>
</organism>
<evidence type="ECO:0000256" key="8">
    <source>
        <dbReference type="SAM" id="MobiDB-lite"/>
    </source>
</evidence>
<keyword evidence="2" id="KW-0902">Two-component regulatory system</keyword>
<keyword evidence="4 7" id="KW-0238">DNA-binding</keyword>
<dbReference type="InterPro" id="IPR036388">
    <property type="entry name" value="WH-like_DNA-bd_sf"/>
</dbReference>
<feature type="compositionally biased region" description="Low complexity" evidence="8">
    <location>
        <begin position="273"/>
        <end position="286"/>
    </location>
</feature>
<feature type="DNA-binding region" description="OmpR/PhoB-type" evidence="7">
    <location>
        <begin position="1"/>
        <end position="96"/>
    </location>
</feature>
<dbReference type="InterPro" id="IPR005158">
    <property type="entry name" value="BTAD"/>
</dbReference>
<keyword evidence="6" id="KW-0802">TPR repeat</keyword>
<dbReference type="Gene3D" id="1.25.40.10">
    <property type="entry name" value="Tetratricopeptide repeat domain"/>
    <property type="match status" value="3"/>
</dbReference>
<evidence type="ECO:0000256" key="2">
    <source>
        <dbReference type="ARBA" id="ARBA00023012"/>
    </source>
</evidence>
<dbReference type="InterPro" id="IPR001867">
    <property type="entry name" value="OmpR/PhoB-type_DNA-bd"/>
</dbReference>
<evidence type="ECO:0000256" key="6">
    <source>
        <dbReference type="PROSITE-ProRule" id="PRU00339"/>
    </source>
</evidence>
<dbReference type="SMART" id="SM00862">
    <property type="entry name" value="Trans_reg_C"/>
    <property type="match status" value="1"/>
</dbReference>
<keyword evidence="11" id="KW-1185">Reference proteome</keyword>
<dbReference type="SUPFAM" id="SSF48452">
    <property type="entry name" value="TPR-like"/>
    <property type="match status" value="3"/>
</dbReference>
<dbReference type="SUPFAM" id="SSF46894">
    <property type="entry name" value="C-terminal effector domain of the bipartite response regulators"/>
    <property type="match status" value="1"/>
</dbReference>
<dbReference type="Proteomes" id="UP001305606">
    <property type="component" value="Chromosome"/>
</dbReference>
<evidence type="ECO:0000313" key="10">
    <source>
        <dbReference type="EMBL" id="WNE97801.1"/>
    </source>
</evidence>
<dbReference type="InterPro" id="IPR011990">
    <property type="entry name" value="TPR-like_helical_dom_sf"/>
</dbReference>
<dbReference type="CDD" id="cd15831">
    <property type="entry name" value="BTAD"/>
    <property type="match status" value="1"/>
</dbReference>
<evidence type="ECO:0000259" key="9">
    <source>
        <dbReference type="PROSITE" id="PS51755"/>
    </source>
</evidence>
<dbReference type="SMART" id="SM00028">
    <property type="entry name" value="TPR"/>
    <property type="match status" value="6"/>
</dbReference>
<feature type="compositionally biased region" description="Basic and acidic residues" evidence="8">
    <location>
        <begin position="260"/>
        <end position="272"/>
    </location>
</feature>
<dbReference type="SUPFAM" id="SSF52540">
    <property type="entry name" value="P-loop containing nucleoside triphosphate hydrolases"/>
    <property type="match status" value="1"/>
</dbReference>
<sequence>MDIHLLGPVELRLADRRLTLGSDKERAVLAALALEAGRPVSMDTLTDRLWDGKAPPRARENTHTYISRVRKHLRLAGTGPGAPRITSRAHTYALEADPESIDLNRFQHLTDLAGAVTTDGDDERIVDLLTRAERLWQGEALAGLPGTWAGTVRETLAERRLHATVSRIAALHRLGRFADSVGELSALVRHRPEDETLAGLLMLAYYGSGRYTDALRVYQQARRLLMSEFGSHPGAELDRIHRGVLDRAPVAGLVGTAGDRAADGVAGKDRAADGATTGDRAATGERASIEEEATAGEGASSAPPPGPHPAAQPPPPRNLPYQPPLVGRRSELDVLMAAISAESHEGPVLTLETVSGMAGVGKTAVAVHTARTLAPRYPDGQVFLDLRGHSPAQEPLDPSAALAMLLRLFGAPAGTIPVRMDELIAQWRTTIADRRAVIVLDDAAGPDQVSPLLPGNSPSLTIVTSRRHLTGLPHAVPLPLDVLPTDDAISLFRSFAGAARTQDITETTRIVRLCGHLPLAIELVANRFRSRPSWSLTTLGERLARGPGPLGEIRNADGEMVRAFALSYRALDTAQRTTFRRLGLHPGPDFTAESAAALLDLPPKDTERLIESLLECHLLREPTPERYRYHDLLGEYARMLSLAEDSEQERAAALERLVAFYLLGAEQANRLAYPRRIRLPGDDTDRPPAPSAPRNADEARAWFAAERGNLLAAERHARVHGSPRSAALLAHALAGFLDAECHWRDAADILEHAAGHWARTGDQQALSHALLCLSSNHANTGRYAQAVEAGERALEIARATGHHEAEAEGYRILGVLRWHLGENETAVALHRKALAIAMTTGSVWDQAKCRNNIAISLLALGELDRARDHFQNAISGFRSAGDQSGLIRTLNNLGDLFARKGDYAQARKTFEELLPLTESTGNLYAQAMVRTNLAANLAETGESGRALALHQQALVDFRLLGDRKSQATAYNGLGEAHLKQHSVEASVENHLKALDIARDIGTTQEITRALRGLGKSELAGGRLDDAAEHLAAAVATAARVNALDEKARAEAILAEVRLATGDTAAARDLLERALSALCAWDEQETSRLHILLSRIDREGTGRATTE</sequence>